<dbReference type="GO" id="GO:0015031">
    <property type="term" value="P:protein transport"/>
    <property type="evidence" value="ECO:0007669"/>
    <property type="project" value="UniProtKB-UniRule"/>
</dbReference>
<feature type="domain" description="TonB C-terminal" evidence="6">
    <location>
        <begin position="113"/>
        <end position="208"/>
    </location>
</feature>
<keyword evidence="5" id="KW-0997">Cell inner membrane</keyword>
<feature type="transmembrane region" description="Helical" evidence="5">
    <location>
        <begin position="45"/>
        <end position="66"/>
    </location>
</feature>
<comment type="caution">
    <text evidence="5">Lacks conserved residue(s) required for the propagation of feature annotation.</text>
</comment>
<dbReference type="Pfam" id="PF03544">
    <property type="entry name" value="TonB_C"/>
    <property type="match status" value="1"/>
</dbReference>
<evidence type="ECO:0000256" key="5">
    <source>
        <dbReference type="RuleBase" id="RU362123"/>
    </source>
</evidence>
<evidence type="ECO:0000313" key="8">
    <source>
        <dbReference type="Proteomes" id="UP000092498"/>
    </source>
</evidence>
<dbReference type="EMBL" id="CP013244">
    <property type="protein sequence ID" value="ANP46643.1"/>
    <property type="molecule type" value="Genomic_DNA"/>
</dbReference>
<keyword evidence="2 5" id="KW-0812">Transmembrane</keyword>
<dbReference type="AlphaFoldDB" id="A0A1B1AJB2"/>
<dbReference type="PRINTS" id="PR01374">
    <property type="entry name" value="TONBPROTEIN"/>
</dbReference>
<accession>A0A1B1AJB2</accession>
<comment type="similarity">
    <text evidence="5">Belongs to the TonB family.</text>
</comment>
<keyword evidence="3 5" id="KW-1133">Transmembrane helix</keyword>
<evidence type="ECO:0000256" key="2">
    <source>
        <dbReference type="ARBA" id="ARBA00022692"/>
    </source>
</evidence>
<evidence type="ECO:0000313" key="7">
    <source>
        <dbReference type="EMBL" id="ANP46643.1"/>
    </source>
</evidence>
<protein>
    <recommendedName>
        <fullName evidence="5">Protein TonB</fullName>
    </recommendedName>
</protein>
<dbReference type="PROSITE" id="PS52015">
    <property type="entry name" value="TONB_CTD"/>
    <property type="match status" value="1"/>
</dbReference>
<dbReference type="InterPro" id="IPR006260">
    <property type="entry name" value="TonB/TolA_C"/>
</dbReference>
<keyword evidence="5" id="KW-0813">Transport</keyword>
<dbReference type="OrthoDB" id="7632563at2"/>
<keyword evidence="5" id="KW-0653">Protein transport</keyword>
<evidence type="ECO:0000259" key="6">
    <source>
        <dbReference type="PROSITE" id="PS52015"/>
    </source>
</evidence>
<evidence type="ECO:0000256" key="4">
    <source>
        <dbReference type="ARBA" id="ARBA00023136"/>
    </source>
</evidence>
<keyword evidence="5" id="KW-1003">Cell membrane</keyword>
<dbReference type="GO" id="GO:0005886">
    <property type="term" value="C:plasma membrane"/>
    <property type="evidence" value="ECO:0007669"/>
    <property type="project" value="UniProtKB-SubCell"/>
</dbReference>
<dbReference type="NCBIfam" id="TIGR01352">
    <property type="entry name" value="tonB_Cterm"/>
    <property type="match status" value="1"/>
</dbReference>
<evidence type="ECO:0000256" key="3">
    <source>
        <dbReference type="ARBA" id="ARBA00022989"/>
    </source>
</evidence>
<dbReference type="GO" id="GO:0031992">
    <property type="term" value="F:energy transducer activity"/>
    <property type="evidence" value="ECO:0007669"/>
    <property type="project" value="InterPro"/>
</dbReference>
<dbReference type="InterPro" id="IPR037682">
    <property type="entry name" value="TonB_C"/>
</dbReference>
<keyword evidence="4 5" id="KW-0472">Membrane</keyword>
<evidence type="ECO:0000256" key="1">
    <source>
        <dbReference type="ARBA" id="ARBA00004167"/>
    </source>
</evidence>
<dbReference type="KEGG" id="cbot:ATE48_12305"/>
<reference evidence="7 8" key="1">
    <citation type="submission" date="2015-11" db="EMBL/GenBank/DDBJ databases">
        <title>Whole-Genome Sequence of Candidatus Oderbacter manganicum from the National Park Lower Oder Valley, Germany.</title>
        <authorList>
            <person name="Braun B."/>
            <person name="Liere K."/>
            <person name="Szewzyk U."/>
        </authorList>
    </citation>
    <scope>NUCLEOTIDE SEQUENCE [LARGE SCALE GENOMIC DNA]</scope>
    <source>
        <strain evidence="7 8">OTSz_A_272</strain>
    </source>
</reference>
<gene>
    <name evidence="7" type="ORF">ATE48_12305</name>
</gene>
<dbReference type="InParanoid" id="A0A1B1AJB2"/>
<keyword evidence="8" id="KW-1185">Reference proteome</keyword>
<comment type="subcellular location">
    <subcellularLocation>
        <location evidence="5">Cell inner membrane</location>
        <topology evidence="5">Single-pass membrane protein</topology>
        <orientation evidence="5">Periplasmic side</orientation>
    </subcellularLocation>
    <subcellularLocation>
        <location evidence="1">Membrane</location>
        <topology evidence="1">Single-pass membrane protein</topology>
    </subcellularLocation>
</comment>
<name>A0A1B1AJB2_9PROT</name>
<dbReference type="GO" id="GO:0015891">
    <property type="term" value="P:siderophore transport"/>
    <property type="evidence" value="ECO:0007669"/>
    <property type="project" value="InterPro"/>
</dbReference>
<keyword evidence="5" id="KW-0735">Signal-anchor</keyword>
<feature type="transmembrane region" description="Helical" evidence="5">
    <location>
        <begin position="12"/>
        <end position="33"/>
    </location>
</feature>
<sequence>MLIRTTRMLSTWALRALFYAALFGVVVVAHLAISGALRAQGWNSSMSLLVAGGAVLILVILATNLSEWTRDRLRERREMERVKQRLPNGPCCVIWHAPEEKTVRQLLSEEDDHSEMPWDVAGPLRARYPRLARRLGIEGVAIAEFEVGADGRAKNINCVDAWPSDVFYDAAREALQHARFQAKDVHVRYGASYKMPFVFRISGASKARDSGRRARKLRPTLVAAQQAVDKIRSGPA</sequence>
<dbReference type="GO" id="GO:0030288">
    <property type="term" value="C:outer membrane-bounded periplasmic space"/>
    <property type="evidence" value="ECO:0007669"/>
    <property type="project" value="InterPro"/>
</dbReference>
<dbReference type="SUPFAM" id="SSF74653">
    <property type="entry name" value="TolA/TonB C-terminal domain"/>
    <property type="match status" value="1"/>
</dbReference>
<proteinExistence type="inferred from homology"/>
<organism evidence="7 8">
    <name type="scientific">Candidatus Viadribacter manganicus</name>
    <dbReference type="NCBI Taxonomy" id="1759059"/>
    <lineage>
        <taxon>Bacteria</taxon>
        <taxon>Pseudomonadati</taxon>
        <taxon>Pseudomonadota</taxon>
        <taxon>Alphaproteobacteria</taxon>
        <taxon>Hyphomonadales</taxon>
        <taxon>Hyphomonadaceae</taxon>
        <taxon>Candidatus Viadribacter</taxon>
    </lineage>
</organism>
<dbReference type="Proteomes" id="UP000092498">
    <property type="component" value="Chromosome"/>
</dbReference>
<dbReference type="InterPro" id="IPR003538">
    <property type="entry name" value="TonB"/>
</dbReference>
<dbReference type="STRING" id="1759059.ATE48_12305"/>
<comment type="function">
    <text evidence="5">Interacts with outer membrane receptor proteins that carry out high-affinity binding and energy dependent uptake into the periplasmic space of specific substrates. It could act to transduce energy from the cytoplasmic membrane to specific energy-requiring processes in the outer membrane, resulting in the release into the periplasm of ligands bound by these outer membrane proteins.</text>
</comment>
<dbReference type="GO" id="GO:0055085">
    <property type="term" value="P:transmembrane transport"/>
    <property type="evidence" value="ECO:0007669"/>
    <property type="project" value="InterPro"/>
</dbReference>
<dbReference type="Gene3D" id="3.30.2420.10">
    <property type="entry name" value="TonB"/>
    <property type="match status" value="1"/>
</dbReference>
<dbReference type="RefSeq" id="WP_066771937.1">
    <property type="nucleotide sequence ID" value="NZ_CP013244.1"/>
</dbReference>